<comment type="caution">
    <text evidence="2">The sequence shown here is derived from an EMBL/GenBank/DDBJ whole genome shotgun (WGS) entry which is preliminary data.</text>
</comment>
<evidence type="ECO:0000313" key="2">
    <source>
        <dbReference type="EMBL" id="MBW0509226.1"/>
    </source>
</evidence>
<dbReference type="Proteomes" id="UP000765509">
    <property type="component" value="Unassembled WGS sequence"/>
</dbReference>
<sequence>MTAEKERDITKKEDSIKPQPKYSTKIRNHIEQDFMENHPQQNEICSSKSIRQSTNTKEEDSPTPNYHSDRDNPNLNLEANHF</sequence>
<reference evidence="2" key="1">
    <citation type="submission" date="2021-03" db="EMBL/GenBank/DDBJ databases">
        <title>Draft genome sequence of rust myrtle Austropuccinia psidii MF-1, a brazilian biotype.</title>
        <authorList>
            <person name="Quecine M.C."/>
            <person name="Pachon D.M.R."/>
            <person name="Bonatelli M.L."/>
            <person name="Correr F.H."/>
            <person name="Franceschini L.M."/>
            <person name="Leite T.F."/>
            <person name="Margarido G.R.A."/>
            <person name="Almeida C.A."/>
            <person name="Ferrarezi J.A."/>
            <person name="Labate C.A."/>
        </authorList>
    </citation>
    <scope>NUCLEOTIDE SEQUENCE</scope>
    <source>
        <strain evidence="2">MF-1</strain>
    </source>
</reference>
<accession>A0A9Q3DYY3</accession>
<organism evidence="2 3">
    <name type="scientific">Austropuccinia psidii MF-1</name>
    <dbReference type="NCBI Taxonomy" id="1389203"/>
    <lineage>
        <taxon>Eukaryota</taxon>
        <taxon>Fungi</taxon>
        <taxon>Dikarya</taxon>
        <taxon>Basidiomycota</taxon>
        <taxon>Pucciniomycotina</taxon>
        <taxon>Pucciniomycetes</taxon>
        <taxon>Pucciniales</taxon>
        <taxon>Sphaerophragmiaceae</taxon>
        <taxon>Austropuccinia</taxon>
    </lineage>
</organism>
<dbReference type="AlphaFoldDB" id="A0A9Q3DYY3"/>
<feature type="compositionally biased region" description="Polar residues" evidence="1">
    <location>
        <begin position="73"/>
        <end position="82"/>
    </location>
</feature>
<feature type="compositionally biased region" description="Polar residues" evidence="1">
    <location>
        <begin position="38"/>
        <end position="55"/>
    </location>
</feature>
<feature type="compositionally biased region" description="Basic and acidic residues" evidence="1">
    <location>
        <begin position="1"/>
        <end position="16"/>
    </location>
</feature>
<evidence type="ECO:0000256" key="1">
    <source>
        <dbReference type="SAM" id="MobiDB-lite"/>
    </source>
</evidence>
<gene>
    <name evidence="2" type="ORF">O181_048941</name>
</gene>
<name>A0A9Q3DYY3_9BASI</name>
<proteinExistence type="predicted"/>
<keyword evidence="3" id="KW-1185">Reference proteome</keyword>
<feature type="region of interest" description="Disordered" evidence="1">
    <location>
        <begin position="1"/>
        <end position="82"/>
    </location>
</feature>
<dbReference type="EMBL" id="AVOT02020832">
    <property type="protein sequence ID" value="MBW0509226.1"/>
    <property type="molecule type" value="Genomic_DNA"/>
</dbReference>
<protein>
    <submittedName>
        <fullName evidence="2">Uncharacterized protein</fullName>
    </submittedName>
</protein>
<evidence type="ECO:0000313" key="3">
    <source>
        <dbReference type="Proteomes" id="UP000765509"/>
    </source>
</evidence>